<protein>
    <submittedName>
        <fullName evidence="1">Uncharacterized protein</fullName>
    </submittedName>
</protein>
<name>A0ABT9ZWN9_9BACI</name>
<dbReference type="Proteomes" id="UP001230005">
    <property type="component" value="Unassembled WGS sequence"/>
</dbReference>
<sequence length="52" mass="5858">MDYFFSLSIKVIMRFTSEMINIDVAITSAASLISLHPLLYGGLDCHPDESYM</sequence>
<comment type="caution">
    <text evidence="1">The sequence shown here is derived from an EMBL/GenBank/DDBJ whole genome shotgun (WGS) entry which is preliminary data.</text>
</comment>
<evidence type="ECO:0000313" key="1">
    <source>
        <dbReference type="EMBL" id="MDQ0255648.1"/>
    </source>
</evidence>
<organism evidence="1 2">
    <name type="scientific">Evansella vedderi</name>
    <dbReference type="NCBI Taxonomy" id="38282"/>
    <lineage>
        <taxon>Bacteria</taxon>
        <taxon>Bacillati</taxon>
        <taxon>Bacillota</taxon>
        <taxon>Bacilli</taxon>
        <taxon>Bacillales</taxon>
        <taxon>Bacillaceae</taxon>
        <taxon>Evansella</taxon>
    </lineage>
</organism>
<evidence type="ECO:0000313" key="2">
    <source>
        <dbReference type="Proteomes" id="UP001230005"/>
    </source>
</evidence>
<keyword evidence="2" id="KW-1185">Reference proteome</keyword>
<gene>
    <name evidence="1" type="ORF">J2S74_003030</name>
</gene>
<reference evidence="1 2" key="1">
    <citation type="submission" date="2023-07" db="EMBL/GenBank/DDBJ databases">
        <title>Genomic Encyclopedia of Type Strains, Phase IV (KMG-IV): sequencing the most valuable type-strain genomes for metagenomic binning, comparative biology and taxonomic classification.</title>
        <authorList>
            <person name="Goeker M."/>
        </authorList>
    </citation>
    <scope>NUCLEOTIDE SEQUENCE [LARGE SCALE GENOMIC DNA]</scope>
    <source>
        <strain evidence="1 2">DSM 9768</strain>
    </source>
</reference>
<dbReference type="EMBL" id="JAUSUG010000011">
    <property type="protein sequence ID" value="MDQ0255648.1"/>
    <property type="molecule type" value="Genomic_DNA"/>
</dbReference>
<accession>A0ABT9ZWN9</accession>
<dbReference type="RefSeq" id="WP_307326687.1">
    <property type="nucleotide sequence ID" value="NZ_JAUSUG010000011.1"/>
</dbReference>
<proteinExistence type="predicted"/>